<dbReference type="GO" id="GO:0042802">
    <property type="term" value="F:identical protein binding"/>
    <property type="evidence" value="ECO:0007669"/>
    <property type="project" value="UniProtKB-ARBA"/>
</dbReference>
<dbReference type="GO" id="GO:0004126">
    <property type="term" value="F:cytidine deaminase activity"/>
    <property type="evidence" value="ECO:0007669"/>
    <property type="project" value="UniProtKB-UniRule"/>
</dbReference>
<dbReference type="PROSITE" id="PS00903">
    <property type="entry name" value="CYT_DCMP_DEAMINASES_1"/>
    <property type="match status" value="1"/>
</dbReference>
<feature type="binding site" evidence="14">
    <location>
        <position position="56"/>
    </location>
    <ligand>
        <name>Zn(2+)</name>
        <dbReference type="ChEBI" id="CHEBI:29105"/>
        <note>catalytic</note>
    </ligand>
</feature>
<comment type="catalytic activity">
    <reaction evidence="10 15">
        <text>2'-deoxycytidine + H2O + H(+) = 2'-deoxyuridine + NH4(+)</text>
        <dbReference type="Rhea" id="RHEA:13433"/>
        <dbReference type="ChEBI" id="CHEBI:15377"/>
        <dbReference type="ChEBI" id="CHEBI:15378"/>
        <dbReference type="ChEBI" id="CHEBI:15698"/>
        <dbReference type="ChEBI" id="CHEBI:16450"/>
        <dbReference type="ChEBI" id="CHEBI:28938"/>
        <dbReference type="EC" id="3.5.4.5"/>
    </reaction>
</comment>
<dbReference type="CDD" id="cd01283">
    <property type="entry name" value="cytidine_deaminase"/>
    <property type="match status" value="1"/>
</dbReference>
<keyword evidence="8 14" id="KW-0862">Zinc</keyword>
<dbReference type="FunFam" id="3.40.140.10:FF:000008">
    <property type="entry name" value="Cytidine deaminase"/>
    <property type="match status" value="1"/>
</dbReference>
<evidence type="ECO:0000256" key="8">
    <source>
        <dbReference type="ARBA" id="ARBA00022833"/>
    </source>
</evidence>
<dbReference type="GO" id="GO:0055086">
    <property type="term" value="P:nucleobase-containing small molecule metabolic process"/>
    <property type="evidence" value="ECO:0007669"/>
    <property type="project" value="UniProtKB-ARBA"/>
</dbReference>
<dbReference type="AlphaFoldDB" id="A0A7C2K2R9"/>
<comment type="similarity">
    <text evidence="3 15">Belongs to the cytidine and deoxycytidylate deaminase family.</text>
</comment>
<evidence type="ECO:0000256" key="5">
    <source>
        <dbReference type="ARBA" id="ARBA00018266"/>
    </source>
</evidence>
<dbReference type="GO" id="GO:0072527">
    <property type="term" value="P:pyrimidine-containing compound metabolic process"/>
    <property type="evidence" value="ECO:0007669"/>
    <property type="project" value="UniProtKB-ARBA"/>
</dbReference>
<sequence>MTPKQRQQLVEAAIAARQRAYAPYSQFQVGAALLTDDGEIFLGCNVENVSYGLTICAERVAVGTAVAAGRQSFQAIAIASSNGCTPCGACRQVLVEFRPDLPILLVNVESGGAVVKTSLAKLLPGQFDF</sequence>
<evidence type="ECO:0000256" key="1">
    <source>
        <dbReference type="ARBA" id="ARBA00001947"/>
    </source>
</evidence>
<dbReference type="InterPro" id="IPR016192">
    <property type="entry name" value="APOBEC/CMP_deaminase_Zn-bd"/>
</dbReference>
<reference evidence="17" key="1">
    <citation type="journal article" date="2020" name="mSystems">
        <title>Genome- and Community-Level Interaction Insights into Carbon Utilization and Element Cycling Functions of Hydrothermarchaeota in Hydrothermal Sediment.</title>
        <authorList>
            <person name="Zhou Z."/>
            <person name="Liu Y."/>
            <person name="Xu W."/>
            <person name="Pan J."/>
            <person name="Luo Z.H."/>
            <person name="Li M."/>
        </authorList>
    </citation>
    <scope>NUCLEOTIDE SEQUENCE [LARGE SCALE GENOMIC DNA]</scope>
    <source>
        <strain evidence="17">SpSt-339</strain>
    </source>
</reference>
<keyword evidence="6 14" id="KW-0479">Metal-binding</keyword>
<dbReference type="InterPro" id="IPR002125">
    <property type="entry name" value="CMP_dCMP_dom"/>
</dbReference>
<comment type="catalytic activity">
    <reaction evidence="11 15">
        <text>cytidine + H2O + H(+) = uridine + NH4(+)</text>
        <dbReference type="Rhea" id="RHEA:16069"/>
        <dbReference type="ChEBI" id="CHEBI:15377"/>
        <dbReference type="ChEBI" id="CHEBI:15378"/>
        <dbReference type="ChEBI" id="CHEBI:16704"/>
        <dbReference type="ChEBI" id="CHEBI:17562"/>
        <dbReference type="ChEBI" id="CHEBI:28938"/>
        <dbReference type="EC" id="3.5.4.5"/>
    </reaction>
</comment>
<organism evidence="17">
    <name type="scientific">Schlesneria paludicola</name>
    <dbReference type="NCBI Taxonomy" id="360056"/>
    <lineage>
        <taxon>Bacteria</taxon>
        <taxon>Pseudomonadati</taxon>
        <taxon>Planctomycetota</taxon>
        <taxon>Planctomycetia</taxon>
        <taxon>Planctomycetales</taxon>
        <taxon>Planctomycetaceae</taxon>
        <taxon>Schlesneria</taxon>
    </lineage>
</organism>
<feature type="domain" description="CMP/dCMP-type deaminase" evidence="16">
    <location>
        <begin position="4"/>
        <end position="129"/>
    </location>
</feature>
<dbReference type="NCBIfam" id="TIGR01354">
    <property type="entry name" value="cyt_deam_tetra"/>
    <property type="match status" value="1"/>
</dbReference>
<dbReference type="Pfam" id="PF00383">
    <property type="entry name" value="dCMP_cyt_deam_1"/>
    <property type="match status" value="1"/>
</dbReference>
<evidence type="ECO:0000259" key="16">
    <source>
        <dbReference type="PROSITE" id="PS51747"/>
    </source>
</evidence>
<dbReference type="InterPro" id="IPR050202">
    <property type="entry name" value="Cyt/Deoxycyt_deaminase"/>
</dbReference>
<dbReference type="EC" id="3.5.4.5" evidence="4 15"/>
<comment type="caution">
    <text evidence="17">The sequence shown here is derived from an EMBL/GenBank/DDBJ whole genome shotgun (WGS) entry which is preliminary data.</text>
</comment>
<evidence type="ECO:0000256" key="13">
    <source>
        <dbReference type="PIRSR" id="PIRSR606262-2"/>
    </source>
</evidence>
<evidence type="ECO:0000256" key="6">
    <source>
        <dbReference type="ARBA" id="ARBA00022723"/>
    </source>
</evidence>
<dbReference type="Gene3D" id="3.40.140.10">
    <property type="entry name" value="Cytidine Deaminase, domain 2"/>
    <property type="match status" value="1"/>
</dbReference>
<accession>A0A7C2K2R9</accession>
<comment type="function">
    <text evidence="2 15">This enzyme scavenges exogenous and endogenous cytidine and 2'-deoxycytidine for UMP synthesis.</text>
</comment>
<evidence type="ECO:0000256" key="7">
    <source>
        <dbReference type="ARBA" id="ARBA00022801"/>
    </source>
</evidence>
<dbReference type="EMBL" id="DSOK01000390">
    <property type="protein sequence ID" value="HEN16621.1"/>
    <property type="molecule type" value="Genomic_DNA"/>
</dbReference>
<gene>
    <name evidence="17" type="primary">cdd</name>
    <name evidence="17" type="ORF">ENQ76_14260</name>
</gene>
<feature type="active site" description="Proton donor" evidence="12">
    <location>
        <position position="58"/>
    </location>
</feature>
<proteinExistence type="inferred from homology"/>
<evidence type="ECO:0000256" key="11">
    <source>
        <dbReference type="ARBA" id="ARBA00049558"/>
    </source>
</evidence>
<name>A0A7C2K2R9_9PLAN</name>
<evidence type="ECO:0000256" key="9">
    <source>
        <dbReference type="ARBA" id="ARBA00032005"/>
    </source>
</evidence>
<feature type="binding site" evidence="13">
    <location>
        <begin position="45"/>
        <end position="51"/>
    </location>
    <ligand>
        <name>substrate</name>
    </ligand>
</feature>
<dbReference type="NCBIfam" id="NF004064">
    <property type="entry name" value="PRK05578.1"/>
    <property type="match status" value="1"/>
</dbReference>
<evidence type="ECO:0000256" key="2">
    <source>
        <dbReference type="ARBA" id="ARBA00003949"/>
    </source>
</evidence>
<evidence type="ECO:0000256" key="15">
    <source>
        <dbReference type="RuleBase" id="RU364006"/>
    </source>
</evidence>
<dbReference type="PROSITE" id="PS51747">
    <property type="entry name" value="CYT_DCMP_DEAMINASES_2"/>
    <property type="match status" value="1"/>
</dbReference>
<evidence type="ECO:0000256" key="10">
    <source>
        <dbReference type="ARBA" id="ARBA00049252"/>
    </source>
</evidence>
<comment type="cofactor">
    <cofactor evidence="1 14 15">
        <name>Zn(2+)</name>
        <dbReference type="ChEBI" id="CHEBI:29105"/>
    </cofactor>
</comment>
<dbReference type="GO" id="GO:0005829">
    <property type="term" value="C:cytosol"/>
    <property type="evidence" value="ECO:0007669"/>
    <property type="project" value="TreeGrafter"/>
</dbReference>
<dbReference type="InterPro" id="IPR016193">
    <property type="entry name" value="Cytidine_deaminase-like"/>
</dbReference>
<dbReference type="InterPro" id="IPR006262">
    <property type="entry name" value="Cyt_deam_tetra"/>
</dbReference>
<feature type="binding site" evidence="14">
    <location>
        <position position="90"/>
    </location>
    <ligand>
        <name>Zn(2+)</name>
        <dbReference type="ChEBI" id="CHEBI:29105"/>
        <note>catalytic</note>
    </ligand>
</feature>
<evidence type="ECO:0000256" key="4">
    <source>
        <dbReference type="ARBA" id="ARBA00012783"/>
    </source>
</evidence>
<feature type="binding site" evidence="14">
    <location>
        <position position="87"/>
    </location>
    <ligand>
        <name>Zn(2+)</name>
        <dbReference type="ChEBI" id="CHEBI:29105"/>
        <note>catalytic</note>
    </ligand>
</feature>
<dbReference type="GO" id="GO:0008270">
    <property type="term" value="F:zinc ion binding"/>
    <property type="evidence" value="ECO:0007669"/>
    <property type="project" value="UniProtKB-UniRule"/>
</dbReference>
<evidence type="ECO:0000256" key="3">
    <source>
        <dbReference type="ARBA" id="ARBA00006576"/>
    </source>
</evidence>
<protein>
    <recommendedName>
        <fullName evidence="5 15">Cytidine deaminase</fullName>
        <ecNumber evidence="4 15">3.5.4.5</ecNumber>
    </recommendedName>
    <alternativeName>
        <fullName evidence="9 15">Cytidine aminohydrolase</fullName>
    </alternativeName>
</protein>
<dbReference type="PANTHER" id="PTHR11644:SF2">
    <property type="entry name" value="CYTIDINE DEAMINASE"/>
    <property type="match status" value="1"/>
</dbReference>
<dbReference type="SUPFAM" id="SSF53927">
    <property type="entry name" value="Cytidine deaminase-like"/>
    <property type="match status" value="1"/>
</dbReference>
<evidence type="ECO:0000256" key="12">
    <source>
        <dbReference type="PIRSR" id="PIRSR606262-1"/>
    </source>
</evidence>
<evidence type="ECO:0000256" key="14">
    <source>
        <dbReference type="PIRSR" id="PIRSR606262-3"/>
    </source>
</evidence>
<keyword evidence="7 15" id="KW-0378">Hydrolase</keyword>
<dbReference type="PANTHER" id="PTHR11644">
    <property type="entry name" value="CYTIDINE DEAMINASE"/>
    <property type="match status" value="1"/>
</dbReference>
<evidence type="ECO:0000313" key="17">
    <source>
        <dbReference type="EMBL" id="HEN16621.1"/>
    </source>
</evidence>